<protein>
    <submittedName>
        <fullName evidence="1">Uncharacterized protein</fullName>
    </submittedName>
</protein>
<dbReference type="Proteomes" id="UP001163321">
    <property type="component" value="Chromosome 4"/>
</dbReference>
<proteinExistence type="predicted"/>
<organism evidence="1 2">
    <name type="scientific">Peronosclerospora sorghi</name>
    <dbReference type="NCBI Taxonomy" id="230839"/>
    <lineage>
        <taxon>Eukaryota</taxon>
        <taxon>Sar</taxon>
        <taxon>Stramenopiles</taxon>
        <taxon>Oomycota</taxon>
        <taxon>Peronosporomycetes</taxon>
        <taxon>Peronosporales</taxon>
        <taxon>Peronosporaceae</taxon>
        <taxon>Peronosclerospora</taxon>
    </lineage>
</organism>
<evidence type="ECO:0000313" key="2">
    <source>
        <dbReference type="Proteomes" id="UP001163321"/>
    </source>
</evidence>
<dbReference type="EMBL" id="CM047583">
    <property type="protein sequence ID" value="KAI9912975.1"/>
    <property type="molecule type" value="Genomic_DNA"/>
</dbReference>
<sequence>MYVYIVLSLLALLTSATAVLSCHLDSFQDASHNFAHKIHFWAHLIGVPERKAPLGQLIPTRAIKRTEQILIQIRESKEHSFMRDNTEARCQIPVPKAHQALACTNTANSLLRQCLRRVRHTSAGIWSFPLSDYKLPPTCPTTRARKPASMTHASGGTRAPARSYETIAGSGASFCNMSVPTSTGDGRHHMVHTQPLALLYGRFCAEDRLCTCISATLASGRVVFRSQCNSIVCRLLVRWYTHSSSHHVRA</sequence>
<name>A0ACC0W2V0_9STRA</name>
<comment type="caution">
    <text evidence="1">The sequence shown here is derived from an EMBL/GenBank/DDBJ whole genome shotgun (WGS) entry which is preliminary data.</text>
</comment>
<gene>
    <name evidence="1" type="ORF">PsorP6_006776</name>
</gene>
<reference evidence="1 2" key="1">
    <citation type="journal article" date="2022" name="bioRxiv">
        <title>The genome of the oomycete Peronosclerospora sorghi, a cosmopolitan pathogen of maize and sorghum, is inflated with dispersed pseudogenes.</title>
        <authorList>
            <person name="Fletcher K."/>
            <person name="Martin F."/>
            <person name="Isakeit T."/>
            <person name="Cavanaugh K."/>
            <person name="Magill C."/>
            <person name="Michelmore R."/>
        </authorList>
    </citation>
    <scope>NUCLEOTIDE SEQUENCE [LARGE SCALE GENOMIC DNA]</scope>
    <source>
        <strain evidence="1">P6</strain>
    </source>
</reference>
<evidence type="ECO:0000313" key="1">
    <source>
        <dbReference type="EMBL" id="KAI9912975.1"/>
    </source>
</evidence>
<keyword evidence="2" id="KW-1185">Reference proteome</keyword>
<accession>A0ACC0W2V0</accession>